<evidence type="ECO:0000256" key="5">
    <source>
        <dbReference type="ARBA" id="ARBA00023136"/>
    </source>
</evidence>
<feature type="transmembrane region" description="Helical" evidence="6">
    <location>
        <begin position="159"/>
        <end position="177"/>
    </location>
</feature>
<evidence type="ECO:0000256" key="2">
    <source>
        <dbReference type="ARBA" id="ARBA00022475"/>
    </source>
</evidence>
<comment type="caution">
    <text evidence="7">The sequence shown here is derived from an EMBL/GenBank/DDBJ whole genome shotgun (WGS) entry which is preliminary data.</text>
</comment>
<accession>A0ABT5T7J8</accession>
<name>A0ABT5T7J8_9RHOB</name>
<evidence type="ECO:0000256" key="6">
    <source>
        <dbReference type="SAM" id="Phobius"/>
    </source>
</evidence>
<sequence>MSDRNIGLISAGVAFFTLLAVFPAIAAFISLFGVFADPLALQRQLSLLQELVPPAAFTLLENQIMRLVWSNDGTLGWAGLLSTLTALFLARQGVDAMLRGINAIYGSQRRSGGRHLLAVAVITLGMVLAGVVALLALLVLPVILAFFPLAGLSALLVETARWSVTFGLVALWLWVFYRIGPVRERNGRASIRPGLALAMVLWIIVSVGFSYFLSNFGRYNEVYGSLGAVVALLMWFYLSAYVVLLGGVLNAMIDRRITVTPGPNPKSDENGPQATG</sequence>
<evidence type="ECO:0000256" key="3">
    <source>
        <dbReference type="ARBA" id="ARBA00022692"/>
    </source>
</evidence>
<comment type="subcellular location">
    <subcellularLocation>
        <location evidence="1">Cell membrane</location>
        <topology evidence="1">Multi-pass membrane protein</topology>
    </subcellularLocation>
</comment>
<evidence type="ECO:0000256" key="1">
    <source>
        <dbReference type="ARBA" id="ARBA00004651"/>
    </source>
</evidence>
<dbReference type="PANTHER" id="PTHR30213">
    <property type="entry name" value="INNER MEMBRANE PROTEIN YHJD"/>
    <property type="match status" value="1"/>
</dbReference>
<keyword evidence="2" id="KW-1003">Cell membrane</keyword>
<dbReference type="InterPro" id="IPR017039">
    <property type="entry name" value="Virul_fac_BrkB"/>
</dbReference>
<dbReference type="PIRSF" id="PIRSF035875">
    <property type="entry name" value="RNase_BN"/>
    <property type="match status" value="1"/>
</dbReference>
<keyword evidence="3 6" id="KW-0812">Transmembrane</keyword>
<feature type="transmembrane region" description="Helical" evidence="6">
    <location>
        <begin position="115"/>
        <end position="147"/>
    </location>
</feature>
<proteinExistence type="predicted"/>
<protein>
    <submittedName>
        <fullName evidence="7">YihY/virulence factor BrkB family protein</fullName>
    </submittedName>
</protein>
<reference evidence="7" key="1">
    <citation type="submission" date="2023-02" db="EMBL/GenBank/DDBJ databases">
        <title>Description of Roseinatronobacter alkalisoli sp. nov., an alkaliphilic bacerium isolated from soda soil.</title>
        <authorList>
            <person name="Wei W."/>
        </authorList>
    </citation>
    <scope>NUCLEOTIDE SEQUENCE</scope>
    <source>
        <strain evidence="7">HJB301</strain>
    </source>
</reference>
<keyword evidence="8" id="KW-1185">Reference proteome</keyword>
<dbReference type="Proteomes" id="UP001431784">
    <property type="component" value="Unassembled WGS sequence"/>
</dbReference>
<evidence type="ECO:0000313" key="8">
    <source>
        <dbReference type="Proteomes" id="UP001431784"/>
    </source>
</evidence>
<dbReference type="NCBIfam" id="TIGR00765">
    <property type="entry name" value="yihY_not_rbn"/>
    <property type="match status" value="1"/>
</dbReference>
<feature type="transmembrane region" description="Helical" evidence="6">
    <location>
        <begin position="75"/>
        <end position="94"/>
    </location>
</feature>
<gene>
    <name evidence="7" type="ORF">PUT78_08305</name>
</gene>
<dbReference type="Pfam" id="PF03631">
    <property type="entry name" value="Virul_fac_BrkB"/>
    <property type="match status" value="1"/>
</dbReference>
<keyword evidence="5 6" id="KW-0472">Membrane</keyword>
<keyword evidence="4 6" id="KW-1133">Transmembrane helix</keyword>
<feature type="transmembrane region" description="Helical" evidence="6">
    <location>
        <begin position="189"/>
        <end position="213"/>
    </location>
</feature>
<evidence type="ECO:0000256" key="4">
    <source>
        <dbReference type="ARBA" id="ARBA00022989"/>
    </source>
</evidence>
<dbReference type="PANTHER" id="PTHR30213:SF0">
    <property type="entry name" value="UPF0761 MEMBRANE PROTEIN YIHY"/>
    <property type="match status" value="1"/>
</dbReference>
<feature type="transmembrane region" description="Helical" evidence="6">
    <location>
        <begin position="225"/>
        <end position="249"/>
    </location>
</feature>
<organism evidence="7 8">
    <name type="scientific">Roseinatronobacter alkalisoli</name>
    <dbReference type="NCBI Taxonomy" id="3028235"/>
    <lineage>
        <taxon>Bacteria</taxon>
        <taxon>Pseudomonadati</taxon>
        <taxon>Pseudomonadota</taxon>
        <taxon>Alphaproteobacteria</taxon>
        <taxon>Rhodobacterales</taxon>
        <taxon>Paracoccaceae</taxon>
        <taxon>Roseinatronobacter</taxon>
    </lineage>
</organism>
<dbReference type="EMBL" id="JAQZSM010000005">
    <property type="protein sequence ID" value="MDD7971100.1"/>
    <property type="molecule type" value="Genomic_DNA"/>
</dbReference>
<feature type="transmembrane region" description="Helical" evidence="6">
    <location>
        <begin position="12"/>
        <end position="36"/>
    </location>
</feature>
<dbReference type="RefSeq" id="WP_274351784.1">
    <property type="nucleotide sequence ID" value="NZ_JAQZSM010000005.1"/>
</dbReference>
<evidence type="ECO:0000313" key="7">
    <source>
        <dbReference type="EMBL" id="MDD7971100.1"/>
    </source>
</evidence>